<feature type="region of interest" description="Disordered" evidence="1">
    <location>
        <begin position="433"/>
        <end position="459"/>
    </location>
</feature>
<organism evidence="3 4">
    <name type="scientific">Archangium minus</name>
    <dbReference type="NCBI Taxonomy" id="83450"/>
    <lineage>
        <taxon>Bacteria</taxon>
        <taxon>Pseudomonadati</taxon>
        <taxon>Myxococcota</taxon>
        <taxon>Myxococcia</taxon>
        <taxon>Myxococcales</taxon>
        <taxon>Cystobacterineae</taxon>
        <taxon>Archangiaceae</taxon>
        <taxon>Archangium</taxon>
    </lineage>
</organism>
<feature type="transmembrane region" description="Helical" evidence="2">
    <location>
        <begin position="47"/>
        <end position="64"/>
    </location>
</feature>
<feature type="transmembrane region" description="Helical" evidence="2">
    <location>
        <begin position="108"/>
        <end position="126"/>
    </location>
</feature>
<dbReference type="Proteomes" id="UP001611383">
    <property type="component" value="Chromosome"/>
</dbReference>
<accession>A0ABY9WK22</accession>
<reference evidence="3 4" key="1">
    <citation type="submission" date="2019-08" db="EMBL/GenBank/DDBJ databases">
        <title>Archangium and Cystobacter genomes.</title>
        <authorList>
            <person name="Chen I.-C.K."/>
            <person name="Wielgoss S."/>
        </authorList>
    </citation>
    <scope>NUCLEOTIDE SEQUENCE [LARGE SCALE GENOMIC DNA]</scope>
    <source>
        <strain evidence="3 4">Cbm 6</strain>
    </source>
</reference>
<dbReference type="EMBL" id="CP043494">
    <property type="protein sequence ID" value="WNG44192.1"/>
    <property type="molecule type" value="Genomic_DNA"/>
</dbReference>
<feature type="transmembrane region" description="Helical" evidence="2">
    <location>
        <begin position="84"/>
        <end position="102"/>
    </location>
</feature>
<dbReference type="PANTHER" id="PTHR37422">
    <property type="entry name" value="TEICHURONIC ACID BIOSYNTHESIS PROTEIN TUAE"/>
    <property type="match status" value="1"/>
</dbReference>
<dbReference type="InterPro" id="IPR051533">
    <property type="entry name" value="WaaL-like"/>
</dbReference>
<evidence type="ECO:0000256" key="1">
    <source>
        <dbReference type="SAM" id="MobiDB-lite"/>
    </source>
</evidence>
<feature type="compositionally biased region" description="Pro residues" evidence="1">
    <location>
        <begin position="440"/>
        <end position="453"/>
    </location>
</feature>
<evidence type="ECO:0008006" key="5">
    <source>
        <dbReference type="Google" id="ProtNLM"/>
    </source>
</evidence>
<dbReference type="PANTHER" id="PTHR37422:SF13">
    <property type="entry name" value="LIPOPOLYSACCHARIDE BIOSYNTHESIS PROTEIN PA4999-RELATED"/>
    <property type="match status" value="1"/>
</dbReference>
<feature type="transmembrane region" description="Helical" evidence="2">
    <location>
        <begin position="394"/>
        <end position="419"/>
    </location>
</feature>
<dbReference type="RefSeq" id="WP_395816520.1">
    <property type="nucleotide sequence ID" value="NZ_CP043494.1"/>
</dbReference>
<keyword evidence="2" id="KW-0472">Membrane</keyword>
<keyword evidence="2" id="KW-0812">Transmembrane</keyword>
<evidence type="ECO:0000256" key="2">
    <source>
        <dbReference type="SAM" id="Phobius"/>
    </source>
</evidence>
<proteinExistence type="predicted"/>
<feature type="transmembrane region" description="Helical" evidence="2">
    <location>
        <begin position="138"/>
        <end position="161"/>
    </location>
</feature>
<feature type="transmembrane region" description="Helical" evidence="2">
    <location>
        <begin position="222"/>
        <end position="242"/>
    </location>
</feature>
<feature type="transmembrane region" description="Helical" evidence="2">
    <location>
        <begin position="190"/>
        <end position="210"/>
    </location>
</feature>
<keyword evidence="2" id="KW-1133">Transmembrane helix</keyword>
<name>A0ABY9WK22_9BACT</name>
<gene>
    <name evidence="3" type="ORF">F0U60_08805</name>
</gene>
<keyword evidence="4" id="KW-1185">Reference proteome</keyword>
<protein>
    <recommendedName>
        <fullName evidence="5">O-antigen polymerase</fullName>
    </recommendedName>
</protein>
<sequence>MMGLLLTLLSVSSIYGVTRYKGVGHGLGVLFLFGYFYGMLRARFPDGLSHFIFDAGVAGLYLAFFTRRSKPMRLGQDGQALRMWVKALMVWPICTLVLSPFLDSQHLFIQFVGLRMAILLLPLMLIGLRLMPEDLDRLATWLVWLNLVAFVFALLELALGVEPFFPRNASSYIIYISRDVGEEGLPRIPATFNSAHAYAGTMIMSLPLLVRRLGRTQAFDRLLTFAALGTSVLGIFICAARSPVVQLAAIVGLLLLVTRLSLKLLGGMAMVAVVVGFVVSSNPRFQRFLTLDDTSYVSERVTQSVNSSLLEVITNFPLGNGLGSAAGTSVPFFLSHLAKPQYGFENEFARVAMEQGLIGLLLWLCFLLWFLFKLPPRRRQDSVVANRMMWATVVVLWMTAFIGTGLLASVPGSALLLLWMGAIIGTRRPVSAPVKRPVPARRPTPGARPPPGLPEAARS</sequence>
<feature type="transmembrane region" description="Helical" evidence="2">
    <location>
        <begin position="356"/>
        <end position="374"/>
    </location>
</feature>
<evidence type="ECO:0000313" key="3">
    <source>
        <dbReference type="EMBL" id="WNG44192.1"/>
    </source>
</evidence>
<feature type="transmembrane region" description="Helical" evidence="2">
    <location>
        <begin position="248"/>
        <end position="279"/>
    </location>
</feature>
<evidence type="ECO:0000313" key="4">
    <source>
        <dbReference type="Proteomes" id="UP001611383"/>
    </source>
</evidence>